<dbReference type="EMBL" id="CP110496">
    <property type="protein sequence ID" value="WDI78531.1"/>
    <property type="molecule type" value="Genomic_DNA"/>
</dbReference>
<dbReference type="Proteomes" id="UP001214992">
    <property type="component" value="Chromosome"/>
</dbReference>
<evidence type="ECO:0000313" key="2">
    <source>
        <dbReference type="EMBL" id="WDI78531.1"/>
    </source>
</evidence>
<protein>
    <submittedName>
        <fullName evidence="2">Uncharacterized protein</fullName>
    </submittedName>
</protein>
<sequence length="45" mass="5667">MKIIYMDNFMKKIKNKEEKIEKENKKLIKNKEEKIEKEKKIKKKK</sequence>
<organism evidence="2 3">
    <name type="scientific">Candidatus Purcelliella pentastirinorum</name>
    <dbReference type="NCBI Taxonomy" id="472834"/>
    <lineage>
        <taxon>Bacteria</taxon>
        <taxon>Pseudomonadati</taxon>
        <taxon>Pseudomonadota</taxon>
        <taxon>Gammaproteobacteria</taxon>
        <taxon>Enterobacterales</taxon>
        <taxon>Enterobacteriaceae</taxon>
        <taxon>Candidatus Purcelliella</taxon>
    </lineage>
</organism>
<reference evidence="2" key="1">
    <citation type="submission" date="2022-11" db="EMBL/GenBank/DDBJ databases">
        <title>Genomic comparisons reveal selection pressure and functional variation between nutritional endosymbionts of cave-adapted and epigean Hawaiian planthoppers.</title>
        <authorList>
            <person name="Gossett J.M."/>
            <person name="Porter M.L."/>
            <person name="Vasquez Y."/>
            <person name="Bennett G.M."/>
            <person name="Chong R.A."/>
        </authorList>
    </citation>
    <scope>NUCLEOTIDE SEQUENCE</scope>
    <source>
        <strain evidence="2">OPOL2</strain>
    </source>
</reference>
<evidence type="ECO:0000313" key="3">
    <source>
        <dbReference type="Proteomes" id="UP001214992"/>
    </source>
</evidence>
<dbReference type="RefSeq" id="WP_274360558.1">
    <property type="nucleotide sequence ID" value="NZ_CP110496.1"/>
</dbReference>
<dbReference type="AlphaFoldDB" id="A0AAX3NAK1"/>
<keyword evidence="1" id="KW-0175">Coiled coil</keyword>
<feature type="coiled-coil region" evidence="1">
    <location>
        <begin position="6"/>
        <end position="44"/>
    </location>
</feature>
<accession>A0AAX3NAK1</accession>
<proteinExistence type="predicted"/>
<name>A0AAX3NAK1_9ENTR</name>
<gene>
    <name evidence="2" type="ORF">ONB71_00005</name>
</gene>
<evidence type="ECO:0000256" key="1">
    <source>
        <dbReference type="SAM" id="Coils"/>
    </source>
</evidence>